<dbReference type="Gene3D" id="3.40.630.40">
    <property type="entry name" value="Zn-dependent exopeptidases"/>
    <property type="match status" value="1"/>
</dbReference>
<evidence type="ECO:0000256" key="1">
    <source>
        <dbReference type="ARBA" id="ARBA00022737"/>
    </source>
</evidence>
<dbReference type="InterPro" id="IPR056823">
    <property type="entry name" value="TEN-like_YD-shell"/>
</dbReference>
<feature type="compositionally biased region" description="Polar residues" evidence="2">
    <location>
        <begin position="1174"/>
        <end position="1198"/>
    </location>
</feature>
<dbReference type="Pfam" id="PF20148">
    <property type="entry name" value="DUF6531"/>
    <property type="match status" value="1"/>
</dbReference>
<protein>
    <submittedName>
        <fullName evidence="5">RHS repeat-associated core domain-containing protein</fullName>
    </submittedName>
</protein>
<accession>A0ABT8KA25</accession>
<evidence type="ECO:0000313" key="5">
    <source>
        <dbReference type="EMBL" id="MDN4613897.1"/>
    </source>
</evidence>
<feature type="compositionally biased region" description="Low complexity" evidence="2">
    <location>
        <begin position="46"/>
        <end position="58"/>
    </location>
</feature>
<dbReference type="EMBL" id="JAROCF010000001">
    <property type="protein sequence ID" value="MDN4613897.1"/>
    <property type="molecule type" value="Genomic_DNA"/>
</dbReference>
<dbReference type="Pfam" id="PF25023">
    <property type="entry name" value="TEN_YD-shell"/>
    <property type="match status" value="1"/>
</dbReference>
<evidence type="ECO:0000256" key="2">
    <source>
        <dbReference type="SAM" id="MobiDB-lite"/>
    </source>
</evidence>
<dbReference type="RefSeq" id="WP_301210319.1">
    <property type="nucleotide sequence ID" value="NZ_JAROCF010000001.1"/>
</dbReference>
<gene>
    <name evidence="5" type="ORF">P5G50_05465</name>
</gene>
<dbReference type="Pfam" id="PF05593">
    <property type="entry name" value="RHS_repeat"/>
    <property type="match status" value="13"/>
</dbReference>
<dbReference type="PANTHER" id="PTHR32305">
    <property type="match status" value="1"/>
</dbReference>
<keyword evidence="1" id="KW-0677">Repeat</keyword>
<feature type="domain" description="DUF6531" evidence="3">
    <location>
        <begin position="448"/>
        <end position="523"/>
    </location>
</feature>
<sequence length="2040" mass="211739">MVAAATLTAAGTVTPAQASPQELARRVAAATLAEVRAAAAVQSARLEAETEAPAPTATGRIDPGKKSTVDADGLGVSATFSGNKVDSALDVAVGAAPTQALRAAKAERPGSGTPVSDPVQITATDPDGKQVTQFPPKAVNTRGGGDKGPVVSDVVPGVSLELKPDLALVEANHLNPATLQIYTRETAGEPWTALPSFYDAKAGVVRGESTHLSQFVVIGIPFPVPARPVVVLDPDNDEGHASTPAPPVTEWAYNQALAAALKSRLEADCLATVAIANTGPDTMLSRATRAGIAAAQNPTMTVGIGFNTNQGTAWGSPSDGGSQLYSRGGAADDALSNALVGVLPNYTGRPAVNKGNNGNFPGTDFDGVPGALTHLEALFMDHNYDRPVIDNGMGSIADGVLTGLGVYLQSQGFSCVDPATGGWPTAPSAATLARWRQLGHQNHQTYGGEPFSFSTGNLVEDEKLFSLPGPGGSSTEVTLTYNSQDGRPSRVGAGWSFGLGARAQRFIDGSVLVERGDGASFVFTSDGHGGYVSDPTLHQTLTEAGAGRLTLTDVSGESWVFDAADIDGIGELVSHTDATGHTTTLAYGPADPDVNQFVPLTGITDSAGQTIVVQSDAQGRVVGFTRPGGDHWSLSYNAAGDLTQIALPDGRTHTFTYDGAHQLLTGTDATGTTYLKNEYDAAGRIIHQWDAAGDERSLDYSTVGQTAYTDNLGRRSVFFYDTASRITKVQHPDGTTATFRFDAQNNVISSTDENGAKTIYGYDSFGNLTAVTGADGLVTKYTYTPTGLVATKTDTGGPKGAARTWTYDHNDAGAITAVHQPDGTVISNSYDGAGNLIAVSQPSGATTTCSYDAPGNLTSATDPDGNKTTYTYDSAGRMLTQTSPAGHTTAYAWDSGDRVVTATNAVGGVFAYGWEPNDHLASLTDPTGAVTTYTWDALFHLTSTTSPTGGVTKYGYTAEDVVASTTDPLGAVTTDSTDSRDRVVKTVDPNGGVWTAGYDGVGNLTSTTSPTGAKTTNAYDSDGRLLSSTGPTGGKTAYTYDSVGRLTKQTDPDGVSTSYAYDVMDRVTRITDGLGKHTDLGYDVDGNLTSVTDRQGNTTGYRYDAAGHVTSQTSPLGEVTSYGYDPDGNVTTVTDPLGRATTYTYTALGQLASTTGPAGNRTAYTYDAAGRTQTVTDPNGHTTSFGYDKGGNQTSVTDPTGAITGYGWDAAGRQTSTTDPEGHQTVYGYDPAGQLVKVTEGYTAGAKPGPDVNVVSEYGYDPDGNLTSTTDPNGHTTTYAVDPAGQTTKEVNPVGNTTAWAYTPAGRLASTTNGNGQTTAFGYDKRGDLTRQNQAGAVASYEYNANQQLIAMTDPTGVSGWTYDKDGRTTTQIDQRGGHLATSYDKASQVAGMTLPTGEKLAYTYDTAGNLTSQTSPWGSLTYGWDGAANLTRIGRSSGVTTSYGYDADNRVTSVLHQTPAPAGAAAAAAKRAGSTPAPVPYGKKAAAATCTTVAGYLGARTAPAGASNLCKHADAYLDGRTLPTPANPVADGGALGYQYGYDKDGNLIQATRTISPPTVPHAPSTPTSKPTAAQTSYAYDGVDRLSTSTTKAGEKNTYRYDPAGNRVGWTRTGAKDGNFTQTAAFNNADQLTSTTTSAAGRGVAAGTATYSYDGAGQRTNQSLAGVSTGYGYNPAGQTTRVTRPGLTTTYSYDGLGRTAATTDETAYGAATTANTYDGSAVVQTKDQQGTSTLIRDAAGSLAEHVTATGDATWDLLDGLGSTIAGSRNASITQLASYDDWGGQNFDTSGWSAPEGYTAHAQDPTQNLVHTYARSYDPAAGAWTSPDSWRGLLTQPKSLARYRYAFDNPTSYLDPDGHRCAARSGGSDALPLGCGAPAVQAYNNVKMPPPPAPYIPAKRVTPIKPKPTGPTAQDCIQQRHLDSNYIVPTMKIASSGKKTCGAGIAPTLCNRLKDLPTKPAREFGQVDGKKALELWAVVWDGVTIVGEVYTGSISEQDVGSFGSDLYDYLTKSYAPAVIVAPGRDSGQWTIWGPTPPGGLS</sequence>
<feature type="domain" description="Teneurin-like YD-shell" evidence="4">
    <location>
        <begin position="1573"/>
        <end position="1849"/>
    </location>
</feature>
<feature type="region of interest" description="Disordered" evidence="2">
    <location>
        <begin position="46"/>
        <end position="68"/>
    </location>
</feature>
<feature type="region of interest" description="Disordered" evidence="2">
    <location>
        <begin position="1174"/>
        <end position="1224"/>
    </location>
</feature>
<comment type="caution">
    <text evidence="5">The sequence shown here is derived from an EMBL/GenBank/DDBJ whole genome shotgun (WGS) entry which is preliminary data.</text>
</comment>
<dbReference type="InterPro" id="IPR045351">
    <property type="entry name" value="DUF6531"/>
</dbReference>
<dbReference type="Gene3D" id="2.180.10.10">
    <property type="entry name" value="RHS repeat-associated core"/>
    <property type="match status" value="6"/>
</dbReference>
<feature type="region of interest" description="Disordered" evidence="2">
    <location>
        <begin position="123"/>
        <end position="150"/>
    </location>
</feature>
<dbReference type="InterPro" id="IPR006530">
    <property type="entry name" value="YD"/>
</dbReference>
<feature type="compositionally biased region" description="Low complexity" evidence="2">
    <location>
        <begin position="1005"/>
        <end position="1016"/>
    </location>
</feature>
<name>A0ABT8KA25_9MICO</name>
<dbReference type="Proteomes" id="UP001174208">
    <property type="component" value="Unassembled WGS sequence"/>
</dbReference>
<organism evidence="5 6">
    <name type="scientific">Leifsonia williamsii</name>
    <dbReference type="NCBI Taxonomy" id="3035919"/>
    <lineage>
        <taxon>Bacteria</taxon>
        <taxon>Bacillati</taxon>
        <taxon>Actinomycetota</taxon>
        <taxon>Actinomycetes</taxon>
        <taxon>Micrococcales</taxon>
        <taxon>Microbacteriaceae</taxon>
        <taxon>Leifsonia</taxon>
    </lineage>
</organism>
<keyword evidence="6" id="KW-1185">Reference proteome</keyword>
<proteinExistence type="predicted"/>
<evidence type="ECO:0000259" key="3">
    <source>
        <dbReference type="Pfam" id="PF20148"/>
    </source>
</evidence>
<reference evidence="5" key="1">
    <citation type="submission" date="2023-06" db="EMBL/GenBank/DDBJ databases">
        <title>MT1 and MT2 Draft Genomes of Novel Species.</title>
        <authorList>
            <person name="Venkateswaran K."/>
        </authorList>
    </citation>
    <scope>NUCLEOTIDE SEQUENCE</scope>
    <source>
        <strain evidence="5">F6_8S_P_1B</strain>
    </source>
</reference>
<evidence type="ECO:0000313" key="6">
    <source>
        <dbReference type="Proteomes" id="UP001174208"/>
    </source>
</evidence>
<dbReference type="InterPro" id="IPR031325">
    <property type="entry name" value="RHS_repeat"/>
</dbReference>
<dbReference type="SUPFAM" id="SSF69304">
    <property type="entry name" value="Tricorn protease N-terminal domain"/>
    <property type="match status" value="3"/>
</dbReference>
<dbReference type="InterPro" id="IPR022385">
    <property type="entry name" value="Rhs_assc_core"/>
</dbReference>
<dbReference type="PANTHER" id="PTHR32305:SF15">
    <property type="entry name" value="PROTEIN RHSA-RELATED"/>
    <property type="match status" value="1"/>
</dbReference>
<dbReference type="NCBIfam" id="TIGR03696">
    <property type="entry name" value="Rhs_assc_core"/>
    <property type="match status" value="1"/>
</dbReference>
<dbReference type="NCBIfam" id="TIGR01643">
    <property type="entry name" value="YD_repeat_2x"/>
    <property type="match status" value="25"/>
</dbReference>
<dbReference type="InterPro" id="IPR050708">
    <property type="entry name" value="T6SS_VgrG/RHS"/>
</dbReference>
<feature type="region of interest" description="Disordered" evidence="2">
    <location>
        <begin position="1005"/>
        <end position="1032"/>
    </location>
</feature>
<evidence type="ECO:0000259" key="4">
    <source>
        <dbReference type="Pfam" id="PF25023"/>
    </source>
</evidence>